<evidence type="ECO:0000256" key="10">
    <source>
        <dbReference type="SAM" id="MobiDB-lite"/>
    </source>
</evidence>
<evidence type="ECO:0000256" key="8">
    <source>
        <dbReference type="ARBA" id="ARBA00042462"/>
    </source>
</evidence>
<dbReference type="GO" id="GO:0003779">
    <property type="term" value="F:actin binding"/>
    <property type="evidence" value="ECO:0007669"/>
    <property type="project" value="UniProtKB-KW"/>
</dbReference>
<name>A0A2R8N9A2_CALJA</name>
<evidence type="ECO:0000256" key="5">
    <source>
        <dbReference type="ARBA" id="ARBA00023203"/>
    </source>
</evidence>
<protein>
    <recommendedName>
        <fullName evidence="7">Troponin I, fast skeletal muscle</fullName>
    </recommendedName>
    <alternativeName>
        <fullName evidence="8">Troponin I, fast-twitch isoform</fullName>
    </alternativeName>
</protein>
<reference evidence="12" key="3">
    <citation type="submission" date="2025-09" db="UniProtKB">
        <authorList>
            <consortium name="Ensembl"/>
        </authorList>
    </citation>
    <scope>IDENTIFICATION</scope>
</reference>
<dbReference type="InterPro" id="IPR035892">
    <property type="entry name" value="C2_domain_sf"/>
</dbReference>
<dbReference type="SUPFAM" id="SSF90250">
    <property type="entry name" value="Troponin coil-coiled subunits"/>
    <property type="match status" value="1"/>
</dbReference>
<evidence type="ECO:0000256" key="6">
    <source>
        <dbReference type="ARBA" id="ARBA00038767"/>
    </source>
</evidence>
<dbReference type="FunFam" id="1.20.5.350:FF:000002">
    <property type="entry name" value="troponin I, fast skeletal muscle"/>
    <property type="match status" value="1"/>
</dbReference>
<dbReference type="PROSITE" id="PS50004">
    <property type="entry name" value="C2"/>
    <property type="match status" value="1"/>
</dbReference>
<dbReference type="InterPro" id="IPR000008">
    <property type="entry name" value="C2_dom"/>
</dbReference>
<feature type="region of interest" description="Disordered" evidence="10">
    <location>
        <begin position="57"/>
        <end position="97"/>
    </location>
</feature>
<comment type="function">
    <text evidence="1">Troponin I is the inhibitory subunit of troponin, the thin filament regulatory complex which confers calcium-sensitivity to striated muscle actomyosin ATPase activity.</text>
</comment>
<dbReference type="Gene3D" id="2.60.40.150">
    <property type="entry name" value="C2 domain"/>
    <property type="match status" value="1"/>
</dbReference>
<feature type="domain" description="C2" evidence="11">
    <location>
        <begin position="1"/>
        <end position="86"/>
    </location>
</feature>
<keyword evidence="4" id="KW-0514">Muscle protein</keyword>
<evidence type="ECO:0000259" key="11">
    <source>
        <dbReference type="PROSITE" id="PS50004"/>
    </source>
</evidence>
<keyword evidence="5" id="KW-0009">Actin-binding</keyword>
<dbReference type="Gene3D" id="6.10.250.180">
    <property type="match status" value="1"/>
</dbReference>
<evidence type="ECO:0000313" key="13">
    <source>
        <dbReference type="Proteomes" id="UP000008225"/>
    </source>
</evidence>
<dbReference type="GO" id="GO:0003009">
    <property type="term" value="P:skeletal muscle contraction"/>
    <property type="evidence" value="ECO:0007669"/>
    <property type="project" value="TreeGrafter"/>
</dbReference>
<comment type="subunit">
    <text evidence="6">Binds to actin and tropomyosin.</text>
</comment>
<dbReference type="Gene3D" id="1.20.5.350">
    <property type="match status" value="1"/>
</dbReference>
<proteinExistence type="inferred from homology"/>
<evidence type="ECO:0000256" key="2">
    <source>
        <dbReference type="ARBA" id="ARBA00009930"/>
    </source>
</evidence>
<keyword evidence="3" id="KW-0007">Acetylation</keyword>
<dbReference type="GO" id="GO:0060048">
    <property type="term" value="P:cardiac muscle contraction"/>
    <property type="evidence" value="ECO:0007669"/>
    <property type="project" value="TreeGrafter"/>
</dbReference>
<keyword evidence="13" id="KW-1185">Reference proteome</keyword>
<dbReference type="InterPro" id="IPR050875">
    <property type="entry name" value="Troponin_I"/>
</dbReference>
<sequence length="347" mass="39247">MLNQRKWKKRKTVGKKGTAAPYFNEAFTFLVPFSQVQNVDLVLTIWDRGPQLRAEAVGKLEPQGTQTQGPAPLTRVPHKDGGGAPLQAQPGPEASDPALLDLRVGAEPGTSVLRPLTRTAEASPARHRALNRAAQPRCPIKTSWTGWQHAARPGGRTGSKLRTSGWESKQKRNRAITARRQHLKSVMLQIAATELEKEESRREAEKQNYLAEHCPPLHIPGSMSEVQELCKQLHAKIDTAEEEKYDMEVRVQKSSKELEDMNQKLFDLRGKFKRPPLRRVRMSADAMLKALLGSKHKVCMDLRANLKQVKKEDTEKERDLRDVGDWRKNIEEKSGMEGRKKMFESES</sequence>
<evidence type="ECO:0000256" key="7">
    <source>
        <dbReference type="ARBA" id="ARBA00039349"/>
    </source>
</evidence>
<dbReference type="Proteomes" id="UP000008225">
    <property type="component" value="Chromosome 11"/>
</dbReference>
<dbReference type="AlphaFoldDB" id="A0A2R8N9A2"/>
<dbReference type="Ensembl" id="ENSCJAT00000075358.3">
    <property type="protein sequence ID" value="ENSCJAP00000062378.3"/>
    <property type="gene ID" value="ENSCJAG00000018413.4"/>
</dbReference>
<dbReference type="SUPFAM" id="SSF49562">
    <property type="entry name" value="C2 domain (Calcium/lipid-binding domain, CaLB)"/>
    <property type="match status" value="1"/>
</dbReference>
<evidence type="ECO:0000256" key="1">
    <source>
        <dbReference type="ARBA" id="ARBA00001988"/>
    </source>
</evidence>
<dbReference type="InterPro" id="IPR001978">
    <property type="entry name" value="Troponin"/>
</dbReference>
<organism evidence="12 13">
    <name type="scientific">Callithrix jacchus</name>
    <name type="common">White-tufted-ear marmoset</name>
    <name type="synonym">Simia Jacchus</name>
    <dbReference type="NCBI Taxonomy" id="9483"/>
    <lineage>
        <taxon>Eukaryota</taxon>
        <taxon>Metazoa</taxon>
        <taxon>Chordata</taxon>
        <taxon>Craniata</taxon>
        <taxon>Vertebrata</taxon>
        <taxon>Euteleostomi</taxon>
        <taxon>Mammalia</taxon>
        <taxon>Eutheria</taxon>
        <taxon>Euarchontoglires</taxon>
        <taxon>Primates</taxon>
        <taxon>Haplorrhini</taxon>
        <taxon>Platyrrhini</taxon>
        <taxon>Cebidae</taxon>
        <taxon>Callitrichinae</taxon>
        <taxon>Callithrix</taxon>
        <taxon>Callithrix</taxon>
    </lineage>
</organism>
<evidence type="ECO:0000256" key="9">
    <source>
        <dbReference type="SAM" id="Coils"/>
    </source>
</evidence>
<dbReference type="GeneTree" id="ENSGT01030000234588"/>
<accession>A0A2R8N9A2</accession>
<dbReference type="InterPro" id="IPR038077">
    <property type="entry name" value="Troponin_sf"/>
</dbReference>
<dbReference type="GO" id="GO:0005861">
    <property type="term" value="C:troponin complex"/>
    <property type="evidence" value="ECO:0007669"/>
    <property type="project" value="InterPro"/>
</dbReference>
<dbReference type="Pfam" id="PF00168">
    <property type="entry name" value="C2"/>
    <property type="match status" value="1"/>
</dbReference>
<dbReference type="Pfam" id="PF00992">
    <property type="entry name" value="Troponin"/>
    <property type="match status" value="1"/>
</dbReference>
<keyword evidence="9" id="KW-0175">Coiled coil</keyword>
<dbReference type="PANTHER" id="PTHR13738:SF15">
    <property type="entry name" value="TROPONIN I, FAST SKELETAL MUSCLE"/>
    <property type="match status" value="1"/>
</dbReference>
<dbReference type="PANTHER" id="PTHR13738">
    <property type="entry name" value="TROPONIN I"/>
    <property type="match status" value="1"/>
</dbReference>
<reference evidence="12" key="2">
    <citation type="submission" date="2025-08" db="UniProtKB">
        <authorList>
            <consortium name="Ensembl"/>
        </authorList>
    </citation>
    <scope>IDENTIFICATION</scope>
</reference>
<evidence type="ECO:0000256" key="4">
    <source>
        <dbReference type="ARBA" id="ARBA00023179"/>
    </source>
</evidence>
<feature type="region of interest" description="Disordered" evidence="10">
    <location>
        <begin position="110"/>
        <end position="174"/>
    </location>
</feature>
<evidence type="ECO:0000313" key="12">
    <source>
        <dbReference type="Ensembl" id="ENSCJAP00000062378.3"/>
    </source>
</evidence>
<dbReference type="Bgee" id="ENSCJAG00000018420">
    <property type="expression patterns" value="Expressed in kidney and 6 other cell types or tissues"/>
</dbReference>
<reference evidence="12" key="1">
    <citation type="submission" date="2009-03" db="EMBL/GenBank/DDBJ databases">
        <authorList>
            <person name="Warren W."/>
            <person name="Ye L."/>
            <person name="Minx P."/>
            <person name="Worley K."/>
            <person name="Gibbs R."/>
            <person name="Wilson R.K."/>
        </authorList>
    </citation>
    <scope>NUCLEOTIDE SEQUENCE [LARGE SCALE GENOMIC DNA]</scope>
</reference>
<comment type="similarity">
    <text evidence="2">Belongs to the troponin I family.</text>
</comment>
<feature type="coiled-coil region" evidence="9">
    <location>
        <begin position="183"/>
        <end position="271"/>
    </location>
</feature>
<evidence type="ECO:0000256" key="3">
    <source>
        <dbReference type="ARBA" id="ARBA00022990"/>
    </source>
</evidence>